<keyword evidence="1" id="KW-0446">Lipid-binding</keyword>
<evidence type="ECO:0000313" key="3">
    <source>
        <dbReference type="Proteomes" id="UP000531840"/>
    </source>
</evidence>
<name>A0ABX2T0G5_9BACL</name>
<accession>A0ABX2T0G5</accession>
<dbReference type="InterPro" id="IPR050270">
    <property type="entry name" value="DegV_domain_contain"/>
</dbReference>
<organism evidence="2 3">
    <name type="scientific">Gemelliphila palaticanis</name>
    <dbReference type="NCBI Taxonomy" id="81950"/>
    <lineage>
        <taxon>Bacteria</taxon>
        <taxon>Bacillati</taxon>
        <taxon>Bacillota</taxon>
        <taxon>Bacilli</taxon>
        <taxon>Bacillales</taxon>
        <taxon>Gemellaceae</taxon>
        <taxon>Gemelliphila</taxon>
    </lineage>
</organism>
<dbReference type="RefSeq" id="WP_179941924.1">
    <property type="nucleotide sequence ID" value="NZ_JACBYF010000033.1"/>
</dbReference>
<gene>
    <name evidence="2" type="ORF">HZY85_08155</name>
</gene>
<dbReference type="SUPFAM" id="SSF82549">
    <property type="entry name" value="DAK1/DegV-like"/>
    <property type="match status" value="1"/>
</dbReference>
<dbReference type="NCBIfam" id="TIGR00762">
    <property type="entry name" value="DegV"/>
    <property type="match status" value="1"/>
</dbReference>
<sequence length="285" mass="31585">MKKIAVLVDSTAYLANELREKENLKIVYLSTIIGNVSQKEIIEIDFPNYANYLANNSEVLPTTSQPAIGEVVAALEDLSSNGYTDVIAIALSSGISGTYTSYSVASLMVPNIKVHPFDSEVSCQAEEFYVKKALKLIDEGCTPERLLDSLNEMKKLSKAYFIVDDLSHLQRGGRLSGAQALIGNLLQVKPILHFENKLIVPYMKIRTYKKAISKIYDLFEEFYQDNKDSNISVCVIHVEAENKANDIVNYLVEKYPNVNIEKGFIGPVIATHLGLGSVAVGWTIL</sequence>
<keyword evidence="3" id="KW-1185">Reference proteome</keyword>
<dbReference type="Gene3D" id="3.40.50.10170">
    <property type="match status" value="1"/>
</dbReference>
<comment type="caution">
    <text evidence="2">The sequence shown here is derived from an EMBL/GenBank/DDBJ whole genome shotgun (WGS) entry which is preliminary data.</text>
</comment>
<dbReference type="PANTHER" id="PTHR33434:SF2">
    <property type="entry name" value="FATTY ACID-BINDING PROTEIN TM_1468"/>
    <property type="match status" value="1"/>
</dbReference>
<proteinExistence type="predicted"/>
<protein>
    <submittedName>
        <fullName evidence="2">DegV family protein</fullName>
    </submittedName>
</protein>
<dbReference type="Proteomes" id="UP000531840">
    <property type="component" value="Unassembled WGS sequence"/>
</dbReference>
<dbReference type="InterPro" id="IPR003797">
    <property type="entry name" value="DegV"/>
</dbReference>
<dbReference type="InterPro" id="IPR043168">
    <property type="entry name" value="DegV_C"/>
</dbReference>
<dbReference type="EMBL" id="JACBYF010000033">
    <property type="protein sequence ID" value="NYS48143.1"/>
    <property type="molecule type" value="Genomic_DNA"/>
</dbReference>
<dbReference type="PROSITE" id="PS51482">
    <property type="entry name" value="DEGV"/>
    <property type="match status" value="1"/>
</dbReference>
<dbReference type="PANTHER" id="PTHR33434">
    <property type="entry name" value="DEGV DOMAIN-CONTAINING PROTEIN DR_1986-RELATED"/>
    <property type="match status" value="1"/>
</dbReference>
<evidence type="ECO:0000313" key="2">
    <source>
        <dbReference type="EMBL" id="NYS48143.1"/>
    </source>
</evidence>
<reference evidence="2 3" key="1">
    <citation type="submission" date="2020-07" db="EMBL/GenBank/DDBJ databases">
        <title>MOT database genomes.</title>
        <authorList>
            <person name="Joseph S."/>
            <person name="Aduse-Opoku J."/>
            <person name="Hashim A."/>
            <person name="Wade W."/>
            <person name="Curtis M."/>
        </authorList>
    </citation>
    <scope>NUCLEOTIDE SEQUENCE [LARGE SCALE GENOMIC DNA]</scope>
    <source>
        <strain evidence="2 3">CIP 106318</strain>
    </source>
</reference>
<dbReference type="Gene3D" id="3.30.1180.10">
    <property type="match status" value="1"/>
</dbReference>
<evidence type="ECO:0000256" key="1">
    <source>
        <dbReference type="ARBA" id="ARBA00023121"/>
    </source>
</evidence>
<dbReference type="Pfam" id="PF02645">
    <property type="entry name" value="DegV"/>
    <property type="match status" value="1"/>
</dbReference>